<organism evidence="1 2">
    <name type="scientific">Faecalimonas umbilicata</name>
    <dbReference type="NCBI Taxonomy" id="1912855"/>
    <lineage>
        <taxon>Bacteria</taxon>
        <taxon>Bacillati</taxon>
        <taxon>Bacillota</taxon>
        <taxon>Clostridia</taxon>
        <taxon>Lachnospirales</taxon>
        <taxon>Lachnospiraceae</taxon>
        <taxon>Faecalimonas</taxon>
    </lineage>
</organism>
<comment type="caution">
    <text evidence="1">The sequence shown here is derived from an EMBL/GenBank/DDBJ whole genome shotgun (WGS) entry which is preliminary data.</text>
</comment>
<sequence>MTFFEQMVPALSVLLEKNENLHIDRGGFQSSVLVQ</sequence>
<evidence type="ECO:0000313" key="1">
    <source>
        <dbReference type="EMBL" id="TCS70229.1"/>
    </source>
</evidence>
<dbReference type="EMBL" id="SLZV01000001">
    <property type="protein sequence ID" value="TCS70229.1"/>
    <property type="molecule type" value="Genomic_DNA"/>
</dbReference>
<reference evidence="1 2" key="1">
    <citation type="submission" date="2019-03" db="EMBL/GenBank/DDBJ databases">
        <title>Genomic Encyclopedia of Type Strains, Phase IV (KMG-IV): sequencing the most valuable type-strain genomes for metagenomic binning, comparative biology and taxonomic classification.</title>
        <authorList>
            <person name="Goeker M."/>
        </authorList>
    </citation>
    <scope>NUCLEOTIDE SEQUENCE [LARGE SCALE GENOMIC DNA]</scope>
    <source>
        <strain evidence="1 2">DSM 103426</strain>
    </source>
</reference>
<dbReference type="Proteomes" id="UP000294613">
    <property type="component" value="Unassembled WGS sequence"/>
</dbReference>
<protein>
    <submittedName>
        <fullName evidence="1">Uncharacterized protein</fullName>
    </submittedName>
</protein>
<proteinExistence type="predicted"/>
<evidence type="ECO:0000313" key="2">
    <source>
        <dbReference type="Proteomes" id="UP000294613"/>
    </source>
</evidence>
<dbReference type="AlphaFoldDB" id="A0A4R3JVV4"/>
<gene>
    <name evidence="1" type="ORF">EDD74_10177</name>
</gene>
<name>A0A4R3JVV4_9FIRM</name>
<accession>A0A4R3JVV4</accession>